<evidence type="ECO:0000259" key="3">
    <source>
        <dbReference type="PROSITE" id="PS51459"/>
    </source>
</evidence>
<protein>
    <submittedName>
        <fullName evidence="4">Cell filamentation protein Fic</fullName>
    </submittedName>
</protein>
<accession>A0A256AAJ1</accession>
<dbReference type="AlphaFoldDB" id="A0A256AAJ1"/>
<dbReference type="GO" id="GO:0005524">
    <property type="term" value="F:ATP binding"/>
    <property type="evidence" value="ECO:0007669"/>
    <property type="project" value="UniProtKB-KW"/>
</dbReference>
<gene>
    <name evidence="4" type="ORF">CHX27_00735</name>
</gene>
<organism evidence="4 5">
    <name type="scientific">Flavobacterium aurantiibacter</name>
    <dbReference type="NCBI Taxonomy" id="2023067"/>
    <lineage>
        <taxon>Bacteria</taxon>
        <taxon>Pseudomonadati</taxon>
        <taxon>Bacteroidota</taxon>
        <taxon>Flavobacteriia</taxon>
        <taxon>Flavobacteriales</taxon>
        <taxon>Flavobacteriaceae</taxon>
        <taxon>Flavobacterium</taxon>
    </lineage>
</organism>
<evidence type="ECO:0000256" key="2">
    <source>
        <dbReference type="PIRSR" id="PIRSR640198-2"/>
    </source>
</evidence>
<evidence type="ECO:0000313" key="5">
    <source>
        <dbReference type="Proteomes" id="UP000216035"/>
    </source>
</evidence>
<dbReference type="InterPro" id="IPR040198">
    <property type="entry name" value="Fido_containing"/>
</dbReference>
<feature type="domain" description="Fido" evidence="3">
    <location>
        <begin position="252"/>
        <end position="403"/>
    </location>
</feature>
<feature type="active site" evidence="1">
    <location>
        <position position="340"/>
    </location>
</feature>
<dbReference type="EMBL" id="NOXX01000062">
    <property type="protein sequence ID" value="OYQ50698.1"/>
    <property type="molecule type" value="Genomic_DNA"/>
</dbReference>
<dbReference type="Pfam" id="PF02661">
    <property type="entry name" value="Fic"/>
    <property type="match status" value="1"/>
</dbReference>
<feature type="binding site" evidence="2">
    <location>
        <begin position="344"/>
        <end position="351"/>
    </location>
    <ligand>
        <name>ATP</name>
        <dbReference type="ChEBI" id="CHEBI:30616"/>
    </ligand>
</feature>
<comment type="caution">
    <text evidence="4">The sequence shown here is derived from an EMBL/GenBank/DDBJ whole genome shotgun (WGS) entry which is preliminary data.</text>
</comment>
<dbReference type="PANTHER" id="PTHR13504:SF38">
    <property type="entry name" value="FIDO DOMAIN-CONTAINING PROTEIN"/>
    <property type="match status" value="1"/>
</dbReference>
<dbReference type="InterPro" id="IPR003812">
    <property type="entry name" value="Fido"/>
</dbReference>
<dbReference type="Proteomes" id="UP000216035">
    <property type="component" value="Unassembled WGS sequence"/>
</dbReference>
<keyword evidence="2" id="KW-0067">ATP-binding</keyword>
<dbReference type="Gene3D" id="1.10.3290.10">
    <property type="entry name" value="Fido-like domain"/>
    <property type="match status" value="1"/>
</dbReference>
<keyword evidence="2" id="KW-0547">Nucleotide-binding</keyword>
<dbReference type="SUPFAM" id="SSF140931">
    <property type="entry name" value="Fic-like"/>
    <property type="match status" value="1"/>
</dbReference>
<dbReference type="OrthoDB" id="9814400at2"/>
<dbReference type="InterPro" id="IPR036597">
    <property type="entry name" value="Fido-like_dom_sf"/>
</dbReference>
<dbReference type="PROSITE" id="PS51459">
    <property type="entry name" value="FIDO"/>
    <property type="match status" value="1"/>
</dbReference>
<evidence type="ECO:0000256" key="1">
    <source>
        <dbReference type="PIRSR" id="PIRSR640198-1"/>
    </source>
</evidence>
<keyword evidence="5" id="KW-1185">Reference proteome</keyword>
<sequence>MKPNNNQYSQKISVFHGRQAPEEGTLVGYGAVIDRLKLTMPLPSKLALISTKNRRYTNSHWLVLTPRHAPEDNLYKQLVFGLKYEGLNLLFFKKLFQQVSKEEVAALVQMEPTGQYSRKIWFLFEWLMGYKLDIPDLTQGNFVNLLDEEMQYAAVTPIKSSRHRINNNLPGTVDFCPLIFKTEKLENFIAKNNPDSIKTTISGFRKDILLRTSSFLLLKDSKASFSIEGETPTQNRAIRWGKAIGQAGSKPLSPDELCRLQQIVIENSRFTKMGYRTEGGFVGEHDRETGEPIPEHLSAKAADVETLINGLINSANYLESTNFNPVLAAAKIAFGFVFIHPFVDGNGRIHRYLIHHLLAAMKYSPQGIIFPVSAAILERIADYQRVLEAYSHPLLDCIEWEKTAKNNVKVLNDTIDFYRFFDATPQAEFLFECVDTTIHQTIPAELNYLQKYDQMKQWLDNQFQMPDGTVALLIRFLEQNQGTLSKRAKEKEFAALTPEEVADIEEKFNTIFTENT</sequence>
<dbReference type="RefSeq" id="WP_094484871.1">
    <property type="nucleotide sequence ID" value="NZ_NOXX01000062.1"/>
</dbReference>
<proteinExistence type="predicted"/>
<reference evidence="4 5" key="1">
    <citation type="submission" date="2017-07" db="EMBL/GenBank/DDBJ databases">
        <title>Flavobacterium cyanobacteriorum sp. nov., isolated from cyanobacterial aggregates in a eutrophic lake.</title>
        <authorList>
            <person name="Cai H."/>
        </authorList>
    </citation>
    <scope>NUCLEOTIDE SEQUENCE [LARGE SCALE GENOMIC DNA]</scope>
    <source>
        <strain evidence="4 5">TH167</strain>
    </source>
</reference>
<dbReference type="PANTHER" id="PTHR13504">
    <property type="entry name" value="FIDO DOMAIN-CONTAINING PROTEIN DDB_G0283145"/>
    <property type="match status" value="1"/>
</dbReference>
<evidence type="ECO:0000313" key="4">
    <source>
        <dbReference type="EMBL" id="OYQ50698.1"/>
    </source>
</evidence>
<name>A0A256AAJ1_9FLAO</name>